<comment type="caution">
    <text evidence="3">The sequence shown here is derived from an EMBL/GenBank/DDBJ whole genome shotgun (WGS) entry which is preliminary data.</text>
</comment>
<dbReference type="Gene3D" id="3.30.10.10">
    <property type="entry name" value="Trypsin Inhibitor V, subunit A"/>
    <property type="match status" value="1"/>
</dbReference>
<dbReference type="EMBL" id="SRXW01000001">
    <property type="protein sequence ID" value="TGY89863.1"/>
    <property type="molecule type" value="Genomic_DNA"/>
</dbReference>
<evidence type="ECO:0000313" key="3">
    <source>
        <dbReference type="EMBL" id="TGY89863.1"/>
    </source>
</evidence>
<evidence type="ECO:0000313" key="4">
    <source>
        <dbReference type="Proteomes" id="UP000308054"/>
    </source>
</evidence>
<dbReference type="Pfam" id="PF11720">
    <property type="entry name" value="Inhibitor_I78"/>
    <property type="match status" value="1"/>
</dbReference>
<evidence type="ECO:0008006" key="5">
    <source>
        <dbReference type="Google" id="ProtNLM"/>
    </source>
</evidence>
<evidence type="ECO:0000256" key="2">
    <source>
        <dbReference type="SAM" id="SignalP"/>
    </source>
</evidence>
<gene>
    <name evidence="3" type="ORF">E5163_01610</name>
</gene>
<accession>A0A4S2H304</accession>
<sequence length="109" mass="11889">MIRTMAAITAAGFALSACAVLPDREGPGEVTSPEVDVSQVDEDGPDARDCPAEQYQVLVGQPREEIHVSSLPRPHRIYGEGDMVTMDYRPERMNIVVGYDGRVIEVKCG</sequence>
<name>A0A4S2H304_9PROT</name>
<dbReference type="Proteomes" id="UP000308054">
    <property type="component" value="Unassembled WGS sequence"/>
</dbReference>
<keyword evidence="2" id="KW-0732">Signal</keyword>
<reference evidence="3 4" key="1">
    <citation type="journal article" date="2017" name="Int. J. Syst. Evol. Microbiol.">
        <title>Marinicauda algicola sp. nov., isolated from a marine red alga Rhodosorus marinus.</title>
        <authorList>
            <person name="Jeong S.E."/>
            <person name="Jeon S.H."/>
            <person name="Chun B.H."/>
            <person name="Kim D.W."/>
            <person name="Jeon C.O."/>
        </authorList>
    </citation>
    <scope>NUCLEOTIDE SEQUENCE [LARGE SCALE GENOMIC DNA]</scope>
    <source>
        <strain evidence="3 4">JCM 31718</strain>
    </source>
</reference>
<keyword evidence="4" id="KW-1185">Reference proteome</keyword>
<dbReference type="AlphaFoldDB" id="A0A4S2H304"/>
<feature type="chain" id="PRO_5020786178" description="Peptidase inhibitor I78 family protein" evidence="2">
    <location>
        <begin position="20"/>
        <end position="109"/>
    </location>
</feature>
<evidence type="ECO:0000256" key="1">
    <source>
        <dbReference type="SAM" id="MobiDB-lite"/>
    </source>
</evidence>
<dbReference type="RefSeq" id="WP_135994360.1">
    <property type="nucleotide sequence ID" value="NZ_CP071057.1"/>
</dbReference>
<feature type="signal peptide" evidence="2">
    <location>
        <begin position="1"/>
        <end position="19"/>
    </location>
</feature>
<dbReference type="OrthoDB" id="8724542at2"/>
<organism evidence="3 4">
    <name type="scientific">Marinicauda algicola</name>
    <dbReference type="NCBI Taxonomy" id="2029849"/>
    <lineage>
        <taxon>Bacteria</taxon>
        <taxon>Pseudomonadati</taxon>
        <taxon>Pseudomonadota</taxon>
        <taxon>Alphaproteobacteria</taxon>
        <taxon>Maricaulales</taxon>
        <taxon>Maricaulaceae</taxon>
        <taxon>Marinicauda</taxon>
    </lineage>
</organism>
<protein>
    <recommendedName>
        <fullName evidence="5">Peptidase inhibitor I78 family protein</fullName>
    </recommendedName>
</protein>
<proteinExistence type="predicted"/>
<dbReference type="InterPro" id="IPR021719">
    <property type="entry name" value="Prot_inh_I78"/>
</dbReference>
<dbReference type="PROSITE" id="PS51257">
    <property type="entry name" value="PROKAR_LIPOPROTEIN"/>
    <property type="match status" value="1"/>
</dbReference>
<feature type="region of interest" description="Disordered" evidence="1">
    <location>
        <begin position="24"/>
        <end position="46"/>
    </location>
</feature>